<dbReference type="Proteomes" id="UP000199658">
    <property type="component" value="Unassembled WGS sequence"/>
</dbReference>
<keyword evidence="5" id="KW-1185">Reference proteome</keyword>
<dbReference type="OrthoDB" id="9809841at2"/>
<dbReference type="InterPro" id="IPR049381">
    <property type="entry name" value="UbiD-like_C"/>
</dbReference>
<dbReference type="GO" id="GO:0016831">
    <property type="term" value="F:carboxy-lyase activity"/>
    <property type="evidence" value="ECO:0007669"/>
    <property type="project" value="InterPro"/>
</dbReference>
<organism evidence="4 5">
    <name type="scientific">Litoreibacter janthinus</name>
    <dbReference type="NCBI Taxonomy" id="670154"/>
    <lineage>
        <taxon>Bacteria</taxon>
        <taxon>Pseudomonadati</taxon>
        <taxon>Pseudomonadota</taxon>
        <taxon>Alphaproteobacteria</taxon>
        <taxon>Rhodobacterales</taxon>
        <taxon>Roseobacteraceae</taxon>
        <taxon>Litoreibacter</taxon>
    </lineage>
</organism>
<protein>
    <submittedName>
        <fullName evidence="4">4-hydroxy-3-polyprenylbenzoate decarboxylase</fullName>
    </submittedName>
</protein>
<evidence type="ECO:0000313" key="4">
    <source>
        <dbReference type="EMBL" id="SFR40225.1"/>
    </source>
</evidence>
<dbReference type="PANTHER" id="PTHR30108:SF21">
    <property type="entry name" value="4-HYDROXYBENZOATE DECARBOXYLASE"/>
    <property type="match status" value="1"/>
</dbReference>
<reference evidence="5" key="1">
    <citation type="submission" date="2016-10" db="EMBL/GenBank/DDBJ databases">
        <authorList>
            <person name="Varghese N."/>
            <person name="Submissions S."/>
        </authorList>
    </citation>
    <scope>NUCLEOTIDE SEQUENCE [LARGE SCALE GENOMIC DNA]</scope>
    <source>
        <strain evidence="5">DSM 26921</strain>
    </source>
</reference>
<accession>A0A1I6GDF0</accession>
<dbReference type="Pfam" id="PF20696">
    <property type="entry name" value="UbiD_C"/>
    <property type="match status" value="1"/>
</dbReference>
<comment type="similarity">
    <text evidence="1">Belongs to the UbiD family.</text>
</comment>
<feature type="domain" description="3-octaprenyl-4-hydroxybenzoate carboxy-lyase-like Rift-related" evidence="2">
    <location>
        <begin position="118"/>
        <end position="314"/>
    </location>
</feature>
<dbReference type="SUPFAM" id="SSF143968">
    <property type="entry name" value="UbiD C-terminal domain-like"/>
    <property type="match status" value="1"/>
</dbReference>
<evidence type="ECO:0000313" key="5">
    <source>
        <dbReference type="Proteomes" id="UP000199658"/>
    </source>
</evidence>
<dbReference type="SUPFAM" id="SSF50475">
    <property type="entry name" value="FMN-binding split barrel"/>
    <property type="match status" value="1"/>
</dbReference>
<dbReference type="AlphaFoldDB" id="A0A1I6GDF0"/>
<dbReference type="STRING" id="670154.SAMN04488002_1283"/>
<evidence type="ECO:0000259" key="2">
    <source>
        <dbReference type="Pfam" id="PF01977"/>
    </source>
</evidence>
<evidence type="ECO:0000259" key="3">
    <source>
        <dbReference type="Pfam" id="PF20696"/>
    </source>
</evidence>
<dbReference type="RefSeq" id="WP_090213933.1">
    <property type="nucleotide sequence ID" value="NZ_FOYO01000001.1"/>
</dbReference>
<evidence type="ECO:0000256" key="1">
    <source>
        <dbReference type="ARBA" id="ARBA00010021"/>
    </source>
</evidence>
<dbReference type="PANTHER" id="PTHR30108">
    <property type="entry name" value="3-OCTAPRENYL-4-HYDROXYBENZOATE CARBOXY-LYASE-RELATED"/>
    <property type="match status" value="1"/>
</dbReference>
<dbReference type="EMBL" id="FOYO01000001">
    <property type="protein sequence ID" value="SFR40225.1"/>
    <property type="molecule type" value="Genomic_DNA"/>
</dbReference>
<name>A0A1I6GDF0_9RHOB</name>
<dbReference type="InterPro" id="IPR002830">
    <property type="entry name" value="UbiD"/>
</dbReference>
<dbReference type="Gene3D" id="3.40.1670.10">
    <property type="entry name" value="UbiD C-terminal domain-like"/>
    <property type="match status" value="1"/>
</dbReference>
<proteinExistence type="inferred from homology"/>
<dbReference type="InterPro" id="IPR048304">
    <property type="entry name" value="UbiD_Rift_dom"/>
</dbReference>
<dbReference type="Pfam" id="PF01977">
    <property type="entry name" value="UbiD"/>
    <property type="match status" value="1"/>
</dbReference>
<gene>
    <name evidence="4" type="ORF">SAMN04488002_1283</name>
</gene>
<sequence>MSRLNDQNASAATDMVAALETLKGCPADAGHFLIKSGFSPDQAAADFVESYAGVPATPRGGTEPAVLYQQRNQPDLLFGLYGCERRIRGWLPALAGCRMTKTAPSLAPVSPIHVKSDHQRWDQIDLGGLPFPQITTRDAGPYITMGFVMAGEAGQNLALSAHRMLVLGPDLLGISMLTSRHLRHMAQRAGEQGESLPISINIGVPPAVAIASATGTAHLPSRLDKLSLAGALAKAPIAISQGPDDGAFYLSRSAIVLHGELLADTTTEAIAPAPPGVTMPEFLGYDGHAGAPLQLIKLNSISQRPNAMMQAVVGPGREQSAILGLGGALSLALGLDEGLLAENAFDLRFSYAGGGMLLLFVALKDGHTTPLEPLARQMIDICPFVKTVVFVDQDVDLSSEEDMLWAMTTRANLAQDCHPVQGFAPMRMDPSQGDAWAKQKGYTPTRCYVDATVPPSCRSAASRSFV</sequence>
<dbReference type="GO" id="GO:0005737">
    <property type="term" value="C:cytoplasm"/>
    <property type="evidence" value="ECO:0007669"/>
    <property type="project" value="TreeGrafter"/>
</dbReference>
<feature type="domain" description="3-octaprenyl-4-hydroxybenzoate carboxy-lyase-like C-terminal" evidence="3">
    <location>
        <begin position="346"/>
        <end position="435"/>
    </location>
</feature>